<comment type="similarity">
    <text evidence="10 12">Belongs to the EPSP synthase family. MurA subfamily.</text>
</comment>
<comment type="subcellular location">
    <subcellularLocation>
        <location evidence="1 12">Cytoplasm</location>
    </subcellularLocation>
</comment>
<evidence type="ECO:0000256" key="4">
    <source>
        <dbReference type="ARBA" id="ARBA00022618"/>
    </source>
</evidence>
<accession>A0A956LZ04</accession>
<evidence type="ECO:0000256" key="12">
    <source>
        <dbReference type="HAMAP-Rule" id="MF_00111"/>
    </source>
</evidence>
<dbReference type="AlphaFoldDB" id="A0A956LZ04"/>
<keyword evidence="4 12" id="KW-0132">Cell division</keyword>
<evidence type="ECO:0000256" key="11">
    <source>
        <dbReference type="ARBA" id="ARBA00047527"/>
    </source>
</evidence>
<dbReference type="GO" id="GO:0005737">
    <property type="term" value="C:cytoplasm"/>
    <property type="evidence" value="ECO:0007669"/>
    <property type="project" value="UniProtKB-SubCell"/>
</dbReference>
<feature type="modified residue" description="2-(S-cysteinyl)pyruvic acid O-phosphothioketal" evidence="12">
    <location>
        <position position="116"/>
    </location>
</feature>
<dbReference type="PANTHER" id="PTHR43783">
    <property type="entry name" value="UDP-N-ACETYLGLUCOSAMINE 1-CARBOXYVINYLTRANSFERASE"/>
    <property type="match status" value="1"/>
</dbReference>
<dbReference type="InterPro" id="IPR001986">
    <property type="entry name" value="Enolpyruvate_Tfrase_dom"/>
</dbReference>
<keyword evidence="8 12" id="KW-0131">Cell cycle</keyword>
<dbReference type="Gene3D" id="3.65.10.10">
    <property type="entry name" value="Enolpyruvate transferase domain"/>
    <property type="match status" value="2"/>
</dbReference>
<comment type="caution">
    <text evidence="12">Lacks conserved residue(s) required for the propagation of feature annotation.</text>
</comment>
<dbReference type="InterPro" id="IPR013792">
    <property type="entry name" value="RNA3'P_cycl/enolpyr_Trfase_a/b"/>
</dbReference>
<keyword evidence="12" id="KW-0670">Pyruvate</keyword>
<evidence type="ECO:0000256" key="8">
    <source>
        <dbReference type="ARBA" id="ARBA00023306"/>
    </source>
</evidence>
<keyword evidence="3 12" id="KW-0963">Cytoplasm</keyword>
<reference evidence="14" key="1">
    <citation type="submission" date="2020-04" db="EMBL/GenBank/DDBJ databases">
        <authorList>
            <person name="Zhang T."/>
        </authorList>
    </citation>
    <scope>NUCLEOTIDE SEQUENCE</scope>
    <source>
        <strain evidence="14">HKST-UBA01</strain>
    </source>
</reference>
<feature type="binding site" evidence="12">
    <location>
        <position position="306"/>
    </location>
    <ligand>
        <name>UDP-N-acetyl-alpha-D-glucosamine</name>
        <dbReference type="ChEBI" id="CHEBI:57705"/>
    </ligand>
</feature>
<dbReference type="EMBL" id="JAGQHR010000241">
    <property type="protein sequence ID" value="MCA9727818.1"/>
    <property type="molecule type" value="Genomic_DNA"/>
</dbReference>
<dbReference type="GO" id="GO:0008760">
    <property type="term" value="F:UDP-N-acetylglucosamine 1-carboxyvinyltransferase activity"/>
    <property type="evidence" value="ECO:0007669"/>
    <property type="project" value="UniProtKB-UniRule"/>
</dbReference>
<evidence type="ECO:0000256" key="1">
    <source>
        <dbReference type="ARBA" id="ARBA00004496"/>
    </source>
</evidence>
<sequence length="422" mass="44609">MDAFRIVGGRRLEGTLPVSGAKNAALPMMAAALLIPGRSIIHNVPHLRDVVTMHKVLAELGARGGYPNHSFEVDATELTQVQASWDLVRTMRASIYVLGPLLARMGRAKVSLPGGCAWGPRPVDLHLRGMELLGAKVELDHGYIVAEAPAGGLRGAHIAFDISSVGATGNVLMAATLARGTTVIENASREPEIVALADFLIAAGAKIQGQGTTTITIDGVSSLSPVEFDNIPDRIEAGTFIAAAAITGGQVNLVGARPDHLAIVFERFRDMGVRFAIEAQSIQIEAPSRLRATRITTAPYPGFPTDLQAVFLALLSVAEGTGVVTETIYPDRFTHVPELARMGADIVLSDHVATVRGTAQLSGALVTSTDLRASSALVLAGLVAKGETLLHRVYHIDRGYERIEDRLRGVGANIERVSIAGP</sequence>
<keyword evidence="5 12" id="KW-0808">Transferase</keyword>
<dbReference type="GO" id="GO:0009252">
    <property type="term" value="P:peptidoglycan biosynthetic process"/>
    <property type="evidence" value="ECO:0007669"/>
    <property type="project" value="UniProtKB-UniRule"/>
</dbReference>
<reference evidence="14" key="2">
    <citation type="journal article" date="2021" name="Microbiome">
        <title>Successional dynamics and alternative stable states in a saline activated sludge microbial community over 9 years.</title>
        <authorList>
            <person name="Wang Y."/>
            <person name="Ye J."/>
            <person name="Ju F."/>
            <person name="Liu L."/>
            <person name="Boyd J.A."/>
            <person name="Deng Y."/>
            <person name="Parks D.H."/>
            <person name="Jiang X."/>
            <person name="Yin X."/>
            <person name="Woodcroft B.J."/>
            <person name="Tyson G.W."/>
            <person name="Hugenholtz P."/>
            <person name="Polz M.F."/>
            <person name="Zhang T."/>
        </authorList>
    </citation>
    <scope>NUCLEOTIDE SEQUENCE</scope>
    <source>
        <strain evidence="14">HKST-UBA01</strain>
    </source>
</reference>
<dbReference type="InterPro" id="IPR050068">
    <property type="entry name" value="MurA_subfamily"/>
</dbReference>
<evidence type="ECO:0000259" key="13">
    <source>
        <dbReference type="Pfam" id="PF00275"/>
    </source>
</evidence>
<feature type="domain" description="Enolpyruvate transferase" evidence="13">
    <location>
        <begin position="8"/>
        <end position="407"/>
    </location>
</feature>
<evidence type="ECO:0000256" key="10">
    <source>
        <dbReference type="ARBA" id="ARBA00038367"/>
    </source>
</evidence>
<gene>
    <name evidence="12 14" type="primary">murA</name>
    <name evidence="14" type="ORF">KC729_09060</name>
</gene>
<evidence type="ECO:0000256" key="2">
    <source>
        <dbReference type="ARBA" id="ARBA00004752"/>
    </source>
</evidence>
<feature type="binding site" evidence="12">
    <location>
        <position position="328"/>
    </location>
    <ligand>
        <name>UDP-N-acetyl-alpha-D-glucosamine</name>
        <dbReference type="ChEBI" id="CHEBI:57705"/>
    </ligand>
</feature>
<dbReference type="CDD" id="cd01555">
    <property type="entry name" value="UdpNAET"/>
    <property type="match status" value="1"/>
</dbReference>
<feature type="active site" description="Proton donor" evidence="12">
    <location>
        <position position="116"/>
    </location>
</feature>
<feature type="binding site" evidence="12">
    <location>
        <begin position="22"/>
        <end position="23"/>
    </location>
    <ligand>
        <name>phosphoenolpyruvate</name>
        <dbReference type="ChEBI" id="CHEBI:58702"/>
    </ligand>
</feature>
<name>A0A956LZ04_UNCEI</name>
<organism evidence="14 15">
    <name type="scientific">Eiseniibacteriota bacterium</name>
    <dbReference type="NCBI Taxonomy" id="2212470"/>
    <lineage>
        <taxon>Bacteria</taxon>
        <taxon>Candidatus Eiseniibacteriota</taxon>
    </lineage>
</organism>
<proteinExistence type="inferred from homology"/>
<evidence type="ECO:0000313" key="15">
    <source>
        <dbReference type="Proteomes" id="UP000697710"/>
    </source>
</evidence>
<comment type="catalytic activity">
    <reaction evidence="11 12">
        <text>phosphoenolpyruvate + UDP-N-acetyl-alpha-D-glucosamine = UDP-N-acetyl-3-O-(1-carboxyvinyl)-alpha-D-glucosamine + phosphate</text>
        <dbReference type="Rhea" id="RHEA:18681"/>
        <dbReference type="ChEBI" id="CHEBI:43474"/>
        <dbReference type="ChEBI" id="CHEBI:57705"/>
        <dbReference type="ChEBI" id="CHEBI:58702"/>
        <dbReference type="ChEBI" id="CHEBI:68483"/>
        <dbReference type="EC" id="2.5.1.7"/>
    </reaction>
</comment>
<feature type="binding site" evidence="12">
    <location>
        <position position="92"/>
    </location>
    <ligand>
        <name>UDP-N-acetyl-alpha-D-glucosamine</name>
        <dbReference type="ChEBI" id="CHEBI:57705"/>
    </ligand>
</feature>
<dbReference type="GO" id="GO:0071555">
    <property type="term" value="P:cell wall organization"/>
    <property type="evidence" value="ECO:0007669"/>
    <property type="project" value="UniProtKB-KW"/>
</dbReference>
<feature type="binding site" evidence="12">
    <location>
        <begin position="121"/>
        <end position="125"/>
    </location>
    <ligand>
        <name>UDP-N-acetyl-alpha-D-glucosamine</name>
        <dbReference type="ChEBI" id="CHEBI:57705"/>
    </ligand>
</feature>
<keyword evidence="9 12" id="KW-0961">Cell wall biogenesis/degradation</keyword>
<dbReference type="InterPro" id="IPR005750">
    <property type="entry name" value="UDP_GlcNAc_COvinyl_MurA"/>
</dbReference>
<evidence type="ECO:0000256" key="7">
    <source>
        <dbReference type="ARBA" id="ARBA00022984"/>
    </source>
</evidence>
<dbReference type="EC" id="2.5.1.7" evidence="12"/>
<dbReference type="PANTHER" id="PTHR43783:SF1">
    <property type="entry name" value="UDP-N-ACETYLGLUCOSAMINE 1-CARBOXYVINYLTRANSFERASE"/>
    <property type="match status" value="1"/>
</dbReference>
<dbReference type="HAMAP" id="MF_00111">
    <property type="entry name" value="MurA"/>
    <property type="match status" value="1"/>
</dbReference>
<evidence type="ECO:0000256" key="5">
    <source>
        <dbReference type="ARBA" id="ARBA00022679"/>
    </source>
</evidence>
<evidence type="ECO:0000313" key="14">
    <source>
        <dbReference type="EMBL" id="MCA9727818.1"/>
    </source>
</evidence>
<dbReference type="GO" id="GO:0008360">
    <property type="term" value="P:regulation of cell shape"/>
    <property type="evidence" value="ECO:0007669"/>
    <property type="project" value="UniProtKB-KW"/>
</dbReference>
<dbReference type="GO" id="GO:0051301">
    <property type="term" value="P:cell division"/>
    <property type="evidence" value="ECO:0007669"/>
    <property type="project" value="UniProtKB-KW"/>
</dbReference>
<dbReference type="NCBIfam" id="NF006873">
    <property type="entry name" value="PRK09369.1"/>
    <property type="match status" value="1"/>
</dbReference>
<dbReference type="InterPro" id="IPR036968">
    <property type="entry name" value="Enolpyruvate_Tfrase_sf"/>
</dbReference>
<protein>
    <recommendedName>
        <fullName evidence="12">UDP-N-acetylglucosamine 1-carboxyvinyltransferase</fullName>
        <ecNumber evidence="12">2.5.1.7</ecNumber>
    </recommendedName>
    <alternativeName>
        <fullName evidence="12">Enoylpyruvate transferase</fullName>
    </alternativeName>
    <alternativeName>
        <fullName evidence="12">UDP-N-acetylglucosamine enolpyruvyl transferase</fullName>
        <shortName evidence="12">EPT</shortName>
    </alternativeName>
</protein>
<keyword evidence="6 12" id="KW-0133">Cell shape</keyword>
<comment type="caution">
    <text evidence="14">The sequence shown here is derived from an EMBL/GenBank/DDBJ whole genome shotgun (WGS) entry which is preliminary data.</text>
</comment>
<dbReference type="SUPFAM" id="SSF55205">
    <property type="entry name" value="EPT/RTPC-like"/>
    <property type="match status" value="1"/>
</dbReference>
<dbReference type="NCBIfam" id="TIGR01072">
    <property type="entry name" value="murA"/>
    <property type="match status" value="1"/>
</dbReference>
<comment type="function">
    <text evidence="12">Cell wall formation. Adds enolpyruvyl to UDP-N-acetylglucosamine.</text>
</comment>
<comment type="pathway">
    <text evidence="2 12">Cell wall biogenesis; peptidoglycan biosynthesis.</text>
</comment>
<dbReference type="GO" id="GO:0019277">
    <property type="term" value="P:UDP-N-acetylgalactosamine biosynthetic process"/>
    <property type="evidence" value="ECO:0007669"/>
    <property type="project" value="InterPro"/>
</dbReference>
<dbReference type="Proteomes" id="UP000697710">
    <property type="component" value="Unassembled WGS sequence"/>
</dbReference>
<keyword evidence="7 12" id="KW-0573">Peptidoglycan synthesis</keyword>
<evidence type="ECO:0000256" key="9">
    <source>
        <dbReference type="ARBA" id="ARBA00023316"/>
    </source>
</evidence>
<dbReference type="Pfam" id="PF00275">
    <property type="entry name" value="EPSP_synthase"/>
    <property type="match status" value="1"/>
</dbReference>
<evidence type="ECO:0000256" key="3">
    <source>
        <dbReference type="ARBA" id="ARBA00022490"/>
    </source>
</evidence>
<evidence type="ECO:0000256" key="6">
    <source>
        <dbReference type="ARBA" id="ARBA00022960"/>
    </source>
</evidence>
<dbReference type="FunFam" id="3.65.10.10:FF:000001">
    <property type="entry name" value="UDP-N-acetylglucosamine 1-carboxyvinyltransferase"/>
    <property type="match status" value="1"/>
</dbReference>